<evidence type="ECO:0000256" key="2">
    <source>
        <dbReference type="ARBA" id="ARBA00023315"/>
    </source>
</evidence>
<dbReference type="RefSeq" id="WP_171412927.1">
    <property type="nucleotide sequence ID" value="NZ_JABFJW010000032.1"/>
</dbReference>
<dbReference type="InterPro" id="IPR000182">
    <property type="entry name" value="GNAT_dom"/>
</dbReference>
<proteinExistence type="predicted"/>
<dbReference type="GO" id="GO:0016747">
    <property type="term" value="F:acyltransferase activity, transferring groups other than amino-acyl groups"/>
    <property type="evidence" value="ECO:0007669"/>
    <property type="project" value="InterPro"/>
</dbReference>
<dbReference type="AlphaFoldDB" id="A0A7Y4JR66"/>
<dbReference type="EMBL" id="JABFJW010000032">
    <property type="protein sequence ID" value="NOK08692.1"/>
    <property type="molecule type" value="Genomic_DNA"/>
</dbReference>
<accession>A0A7Y4JR66</accession>
<keyword evidence="1 5" id="KW-0808">Transferase</keyword>
<name>A0A7Y4JR66_9BACT</name>
<evidence type="ECO:0000313" key="6">
    <source>
        <dbReference type="Proteomes" id="UP000528460"/>
    </source>
</evidence>
<organism evidence="5 6">
    <name type="scientific">Corallococcus exercitus</name>
    <dbReference type="NCBI Taxonomy" id="2316736"/>
    <lineage>
        <taxon>Bacteria</taxon>
        <taxon>Pseudomonadati</taxon>
        <taxon>Myxococcota</taxon>
        <taxon>Myxococcia</taxon>
        <taxon>Myxococcales</taxon>
        <taxon>Cystobacterineae</taxon>
        <taxon>Myxococcaceae</taxon>
        <taxon>Corallococcus</taxon>
    </lineage>
</organism>
<evidence type="ECO:0000256" key="1">
    <source>
        <dbReference type="ARBA" id="ARBA00022679"/>
    </source>
</evidence>
<dbReference type="PROSITE" id="PS51186">
    <property type="entry name" value="GNAT"/>
    <property type="match status" value="2"/>
</dbReference>
<dbReference type="InterPro" id="IPR050832">
    <property type="entry name" value="Bact_Acetyltransf"/>
</dbReference>
<protein>
    <submittedName>
        <fullName evidence="5">GNAT family N-acetyltransferase</fullName>
    </submittedName>
</protein>
<dbReference type="CDD" id="cd04301">
    <property type="entry name" value="NAT_SF"/>
    <property type="match status" value="1"/>
</dbReference>
<dbReference type="Pfam" id="PF00583">
    <property type="entry name" value="Acetyltransf_1"/>
    <property type="match status" value="2"/>
</dbReference>
<dbReference type="SUPFAM" id="SSF55729">
    <property type="entry name" value="Acyl-CoA N-acyltransferases (Nat)"/>
    <property type="match status" value="2"/>
</dbReference>
<evidence type="ECO:0000313" key="5">
    <source>
        <dbReference type="EMBL" id="NOK08692.1"/>
    </source>
</evidence>
<dbReference type="Proteomes" id="UP000528460">
    <property type="component" value="Unassembled WGS sequence"/>
</dbReference>
<dbReference type="PANTHER" id="PTHR43877:SF1">
    <property type="entry name" value="ACETYLTRANSFERASE"/>
    <property type="match status" value="1"/>
</dbReference>
<gene>
    <name evidence="5" type="ORF">HNS30_06555</name>
</gene>
<evidence type="ECO:0000256" key="3">
    <source>
        <dbReference type="SAM" id="MobiDB-lite"/>
    </source>
</evidence>
<dbReference type="PANTHER" id="PTHR43877">
    <property type="entry name" value="AMINOALKYLPHOSPHONATE N-ACETYLTRANSFERASE-RELATED-RELATED"/>
    <property type="match status" value="1"/>
</dbReference>
<sequence>MSPVPPLAQRPSPEEAQRAPPGSSPLPEGWTARAATADDLDRVHALVAEDHLDQFGEVDYSRDDLVEEWSELDPARDAWLVFDPAGTLVGYAKLNPRKPHWFECTSTVHPAHRHQGVEAWLVDRIGQHARELLPRSPPGERVLLAHIFNGRNEQEARLLESRGYVFVRRFFRMRVEWKAPPPTREPPPGVVVRVFQPDRDAAALHALHELSFADHWRHTPEPYEQWSAELRSERFDATLWFVAEAEGELVGFARAREFSEGEGWVRVLGVHPRWRRRGLAQSLLLRAFGELHRRGRHKVLLGVDSDGRSGALQLYERVGMRPVRLIDVYEKDLGLPSPSQGQT</sequence>
<keyword evidence="2" id="KW-0012">Acyltransferase</keyword>
<evidence type="ECO:0000259" key="4">
    <source>
        <dbReference type="PROSITE" id="PS51186"/>
    </source>
</evidence>
<feature type="domain" description="N-acetyltransferase" evidence="4">
    <location>
        <begin position="30"/>
        <end position="182"/>
    </location>
</feature>
<dbReference type="Gene3D" id="3.40.630.30">
    <property type="match status" value="1"/>
</dbReference>
<feature type="region of interest" description="Disordered" evidence="3">
    <location>
        <begin position="1"/>
        <end position="29"/>
    </location>
</feature>
<dbReference type="InterPro" id="IPR016181">
    <property type="entry name" value="Acyl_CoA_acyltransferase"/>
</dbReference>
<reference evidence="5 6" key="1">
    <citation type="submission" date="2020-05" db="EMBL/GenBank/DDBJ databases">
        <authorList>
            <person name="Whitworth D."/>
        </authorList>
    </citation>
    <scope>NUCLEOTIDE SEQUENCE [LARGE SCALE GENOMIC DNA]</scope>
    <source>
        <strain evidence="5 6">CA046A</strain>
    </source>
</reference>
<comment type="caution">
    <text evidence="5">The sequence shown here is derived from an EMBL/GenBank/DDBJ whole genome shotgun (WGS) entry which is preliminary data.</text>
</comment>
<feature type="domain" description="N-acetyltransferase" evidence="4">
    <location>
        <begin position="190"/>
        <end position="334"/>
    </location>
</feature>